<dbReference type="Proteomes" id="UP000007305">
    <property type="component" value="Chromosome 1"/>
</dbReference>
<reference evidence="2" key="3">
    <citation type="submission" date="2021-05" db="UniProtKB">
        <authorList>
            <consortium name="EnsemblPlants"/>
        </authorList>
    </citation>
    <scope>IDENTIFICATION</scope>
    <source>
        <strain evidence="2">cv. B73</strain>
    </source>
</reference>
<feature type="region of interest" description="Disordered" evidence="1">
    <location>
        <begin position="1"/>
        <end position="39"/>
    </location>
</feature>
<evidence type="ECO:0000313" key="3">
    <source>
        <dbReference type="Proteomes" id="UP000007305"/>
    </source>
</evidence>
<feature type="region of interest" description="Disordered" evidence="1">
    <location>
        <begin position="278"/>
        <end position="347"/>
    </location>
</feature>
<protein>
    <recommendedName>
        <fullName evidence="4">DUF4283 domain-containing protein</fullName>
    </recommendedName>
</protein>
<feature type="compositionally biased region" description="Basic residues" evidence="1">
    <location>
        <begin position="23"/>
        <end position="32"/>
    </location>
</feature>
<reference evidence="2" key="2">
    <citation type="submission" date="2019-07" db="EMBL/GenBank/DDBJ databases">
        <authorList>
            <person name="Seetharam A."/>
            <person name="Woodhouse M."/>
            <person name="Cannon E."/>
        </authorList>
    </citation>
    <scope>NUCLEOTIDE SEQUENCE [LARGE SCALE GENOMIC DNA]</scope>
    <source>
        <strain evidence="2">cv. B73</strain>
    </source>
</reference>
<organism evidence="2 3">
    <name type="scientific">Zea mays</name>
    <name type="common">Maize</name>
    <dbReference type="NCBI Taxonomy" id="4577"/>
    <lineage>
        <taxon>Eukaryota</taxon>
        <taxon>Viridiplantae</taxon>
        <taxon>Streptophyta</taxon>
        <taxon>Embryophyta</taxon>
        <taxon>Tracheophyta</taxon>
        <taxon>Spermatophyta</taxon>
        <taxon>Magnoliopsida</taxon>
        <taxon>Liliopsida</taxon>
        <taxon>Poales</taxon>
        <taxon>Poaceae</taxon>
        <taxon>PACMAD clade</taxon>
        <taxon>Panicoideae</taxon>
        <taxon>Andropogonodae</taxon>
        <taxon>Andropogoneae</taxon>
        <taxon>Tripsacinae</taxon>
        <taxon>Zea</taxon>
    </lineage>
</organism>
<dbReference type="InterPro" id="IPR053253">
    <property type="entry name" value="Sex_diff_modulator"/>
</dbReference>
<sequence>MPEYISPSSVQGASVGGHEGLRCKRKRNRSKRGRGEKMTIDHPQQEAPVSVIGAASPDPSLLFGNNSEEFDSTLNSNCVLDYSDDLAREEIALRRALFVSVAGTRPMVLASEVVDEVARQFDIAVKNMSIQRTMPEDFLLLLPDEDAAAMVFNDGKALRGPRFTLLFKKWSRFAHASASSLSKLVDIEIRGIPEHARSRSTAEHILRNSCWITEVHQNSGSERDFASFWVRAWCLSPERLCRKLDLHILEPGDVIHEKRCLTYKIDISCRLVDLHPANSAAPPIPPEPFQESEEDQDQDEQEPHRRHCGDANAAGDPRRSLHLRLGPRPPLGRTHDMHGSREDPRPFSALGINCDMAGRPEELLPRVPGKRGDEGTAGGHERFEVLTPRAAKGTGHEEAVWSQEMQSMCCMGNMEDMAAEEQTISTSEAIGQRTVEKINNLSSFRPGGPRGWIAPWTPQLDISAGLLNSCGPSSPHKASCNIFYPLAESLGPNWTPLPQQIPLVGLLKGIIRSSPHQFLNVNGMLGQDRHFSPQQELSIGLLERPEPGSPRYGEVIPPISAPNIPPNLVEFPLPHSLSGIMFLRL</sequence>
<evidence type="ECO:0008006" key="4">
    <source>
        <dbReference type="Google" id="ProtNLM"/>
    </source>
</evidence>
<dbReference type="AlphaFoldDB" id="A0A804LWA0"/>
<feature type="compositionally biased region" description="Polar residues" evidence="1">
    <location>
        <begin position="1"/>
        <end position="12"/>
    </location>
</feature>
<evidence type="ECO:0000256" key="1">
    <source>
        <dbReference type="SAM" id="MobiDB-lite"/>
    </source>
</evidence>
<dbReference type="InParanoid" id="A0A804LWA0"/>
<evidence type="ECO:0000313" key="2">
    <source>
        <dbReference type="EnsemblPlants" id="Zm00001eb041260_P001"/>
    </source>
</evidence>
<feature type="region of interest" description="Disordered" evidence="1">
    <location>
        <begin position="360"/>
        <end position="379"/>
    </location>
</feature>
<dbReference type="EnsemblPlants" id="Zm00001eb041260_T001">
    <property type="protein sequence ID" value="Zm00001eb041260_P001"/>
    <property type="gene ID" value="Zm00001eb041260"/>
</dbReference>
<dbReference type="Gramene" id="Zm00001eb041260_T001">
    <property type="protein sequence ID" value="Zm00001eb041260_P001"/>
    <property type="gene ID" value="Zm00001eb041260"/>
</dbReference>
<name>A0A804LWA0_MAIZE</name>
<dbReference type="PANTHER" id="PTHR33087">
    <property type="entry name" value="OS07G0539200 PROTEIN"/>
    <property type="match status" value="1"/>
</dbReference>
<feature type="compositionally biased region" description="Acidic residues" evidence="1">
    <location>
        <begin position="290"/>
        <end position="300"/>
    </location>
</feature>
<keyword evidence="3" id="KW-1185">Reference proteome</keyword>
<proteinExistence type="predicted"/>
<dbReference type="PANTHER" id="PTHR33087:SF31">
    <property type="entry name" value="OS06G0482850 PROTEIN"/>
    <property type="match status" value="1"/>
</dbReference>
<accession>A0A804LWA0</accession>
<feature type="compositionally biased region" description="Basic and acidic residues" evidence="1">
    <location>
        <begin position="333"/>
        <end position="345"/>
    </location>
</feature>
<reference evidence="3" key="1">
    <citation type="submission" date="2015-12" db="EMBL/GenBank/DDBJ databases">
        <title>Update maize B73 reference genome by single molecule sequencing technologies.</title>
        <authorList>
            <consortium name="Maize Genome Sequencing Project"/>
            <person name="Ware D."/>
        </authorList>
    </citation>
    <scope>NUCLEOTIDE SEQUENCE [LARGE SCALE GENOMIC DNA]</scope>
    <source>
        <strain evidence="3">cv. B73</strain>
    </source>
</reference>